<accession>A0A383CX56</accession>
<gene>
    <name evidence="2" type="ORF">METZ01_LOCUS489780</name>
</gene>
<proteinExistence type="predicted"/>
<organism evidence="2">
    <name type="scientific">marine metagenome</name>
    <dbReference type="NCBI Taxonomy" id="408172"/>
    <lineage>
        <taxon>unclassified sequences</taxon>
        <taxon>metagenomes</taxon>
        <taxon>ecological metagenomes</taxon>
    </lineage>
</organism>
<feature type="domain" description="NAD(P)-binding" evidence="1">
    <location>
        <begin position="10"/>
        <end position="41"/>
    </location>
</feature>
<dbReference type="InterPro" id="IPR016040">
    <property type="entry name" value="NAD(P)-bd_dom"/>
</dbReference>
<evidence type="ECO:0000313" key="2">
    <source>
        <dbReference type="EMBL" id="SVE36926.1"/>
    </source>
</evidence>
<dbReference type="SUPFAM" id="SSF51735">
    <property type="entry name" value="NAD(P)-binding Rossmann-fold domains"/>
    <property type="match status" value="1"/>
</dbReference>
<name>A0A383CX56_9ZZZZ</name>
<dbReference type="Pfam" id="PF13460">
    <property type="entry name" value="NAD_binding_10"/>
    <property type="match status" value="1"/>
</dbReference>
<dbReference type="InterPro" id="IPR036291">
    <property type="entry name" value="NAD(P)-bd_dom_sf"/>
</dbReference>
<dbReference type="AlphaFoldDB" id="A0A383CX56"/>
<dbReference type="Gene3D" id="3.40.50.720">
    <property type="entry name" value="NAD(P)-binding Rossmann-like Domain"/>
    <property type="match status" value="1"/>
</dbReference>
<reference evidence="2" key="1">
    <citation type="submission" date="2018-05" db="EMBL/GenBank/DDBJ databases">
        <authorList>
            <person name="Lanie J.A."/>
            <person name="Ng W.-L."/>
            <person name="Kazmierczak K.M."/>
            <person name="Andrzejewski T.M."/>
            <person name="Davidsen T.M."/>
            <person name="Wayne K.J."/>
            <person name="Tettelin H."/>
            <person name="Glass J.I."/>
            <person name="Rusch D."/>
            <person name="Podicherti R."/>
            <person name="Tsui H.-C.T."/>
            <person name="Winkler M.E."/>
        </authorList>
    </citation>
    <scope>NUCLEOTIDE SEQUENCE</scope>
</reference>
<sequence length="44" mass="4799">MLKPMILVTGATGFVGRRVVSELSARGFQVRALVRRESKVPVSV</sequence>
<evidence type="ECO:0000259" key="1">
    <source>
        <dbReference type="Pfam" id="PF13460"/>
    </source>
</evidence>
<feature type="non-terminal residue" evidence="2">
    <location>
        <position position="44"/>
    </location>
</feature>
<protein>
    <recommendedName>
        <fullName evidence="1">NAD(P)-binding domain-containing protein</fullName>
    </recommendedName>
</protein>
<dbReference type="EMBL" id="UINC01212548">
    <property type="protein sequence ID" value="SVE36926.1"/>
    <property type="molecule type" value="Genomic_DNA"/>
</dbReference>